<feature type="region of interest" description="Disordered" evidence="1">
    <location>
        <begin position="115"/>
        <end position="200"/>
    </location>
</feature>
<feature type="compositionally biased region" description="Polar residues" evidence="1">
    <location>
        <begin position="521"/>
        <end position="537"/>
    </location>
</feature>
<dbReference type="GeneID" id="63783207"/>
<dbReference type="SUPFAM" id="SSF56784">
    <property type="entry name" value="HAD-like"/>
    <property type="match status" value="1"/>
</dbReference>
<dbReference type="AlphaFoldDB" id="A0A1Y2FP98"/>
<dbReference type="InterPro" id="IPR019236">
    <property type="entry name" value="APP1_cat"/>
</dbReference>
<dbReference type="RefSeq" id="XP_040727241.1">
    <property type="nucleotide sequence ID" value="XM_040866608.1"/>
</dbReference>
<accession>A0A1Y2FP98</accession>
<feature type="region of interest" description="Disordered" evidence="1">
    <location>
        <begin position="521"/>
        <end position="553"/>
    </location>
</feature>
<evidence type="ECO:0000313" key="3">
    <source>
        <dbReference type="EMBL" id="ORY85759.1"/>
    </source>
</evidence>
<dbReference type="InterPro" id="IPR052935">
    <property type="entry name" value="Mg2+_PAP"/>
</dbReference>
<dbReference type="Proteomes" id="UP000193685">
    <property type="component" value="Unassembled WGS sequence"/>
</dbReference>
<dbReference type="PANTHER" id="PTHR28208">
    <property type="entry name" value="PHOSPHATIDATE PHOSPHATASE APP1"/>
    <property type="match status" value="1"/>
</dbReference>
<dbReference type="GO" id="GO:0030479">
    <property type="term" value="C:actin cortical patch"/>
    <property type="evidence" value="ECO:0007669"/>
    <property type="project" value="TreeGrafter"/>
</dbReference>
<proteinExistence type="predicted"/>
<gene>
    <name evidence="3" type="ORF">BCR37DRAFT_249223</name>
</gene>
<dbReference type="STRING" id="56484.A0A1Y2FP98"/>
<dbReference type="OMA" id="VHANTEP"/>
<name>A0A1Y2FP98_PROLT</name>
<comment type="caution">
    <text evidence="3">The sequence shown here is derived from an EMBL/GenBank/DDBJ whole genome shotgun (WGS) entry which is preliminary data.</text>
</comment>
<sequence length="671" mass="74386">MADMGIHAQGSYRTRALHYLKSNIDSRNSARQQLAATRTFGSTPTLLDEAGAYEAPTKKECYIFPTYAKRHYLDAGRERLAIHVNVHGWVFTPAIPGASRRNRYTMLLARSLAGLPNMPEPKRVSTDPLDGVTESPSMRSTLGRSAGRWFKRSASDSDSSDSDLDYRPPSPTTTAGKLNFEPPPRADTDASLETTSSTSSKFDQLSDLDLRICHDNLNLRMGPFLARSEVGRLIKLRLRIGSHHESIHELHTRDNGHFKSRIALPLDAQHHNEDLVHVSVVEDPEISAAAEVPIIGDVGITVISDMDDTIKHTGITEGVRAAFRNAFVREHEHVEVDGVRRWYKTLKEAGCALSYVSNAPWQLWPSLSKFLEAAGLPSGSVTLKEYTGGMLQSIWEPAAEKKRANVQKIMEEFPQRKFLLIGDSGEQDIELYSELAASGFAKQILGIFIRDVSSSGQASTTGLSGEDFFTSGALDDEIDVRTAPTEPEPPKLPQRKAVSLIDLSDPTPLEPSNHMQDLLSLHSSSSTQKAPVSQGETSAPERKKPEVPPKPTSLKHLTKQVEEKVVDKVEQERAKRPILQRDASSSSLLSGLTGRTRKAGAGVVNQISSTYYGQRGVNEQLRRNEAWQRRVERARSLLPSHIKLYIWKTGADAEHHSVELIRKNQRNRPAD</sequence>
<dbReference type="InterPro" id="IPR036412">
    <property type="entry name" value="HAD-like_sf"/>
</dbReference>
<dbReference type="Pfam" id="PF09949">
    <property type="entry name" value="APP1_cat"/>
    <property type="match status" value="1"/>
</dbReference>
<feature type="compositionally biased region" description="Polar residues" evidence="1">
    <location>
        <begin position="191"/>
        <end position="200"/>
    </location>
</feature>
<dbReference type="OrthoDB" id="2117591at2759"/>
<evidence type="ECO:0000259" key="2">
    <source>
        <dbReference type="Pfam" id="PF09949"/>
    </source>
</evidence>
<organism evidence="3 4">
    <name type="scientific">Protomyces lactucae-debilis</name>
    <dbReference type="NCBI Taxonomy" id="2754530"/>
    <lineage>
        <taxon>Eukaryota</taxon>
        <taxon>Fungi</taxon>
        <taxon>Dikarya</taxon>
        <taxon>Ascomycota</taxon>
        <taxon>Taphrinomycotina</taxon>
        <taxon>Taphrinomycetes</taxon>
        <taxon>Taphrinales</taxon>
        <taxon>Protomycetaceae</taxon>
        <taxon>Protomyces</taxon>
    </lineage>
</organism>
<dbReference type="EMBL" id="MCFI01000004">
    <property type="protein sequence ID" value="ORY85759.1"/>
    <property type="molecule type" value="Genomic_DNA"/>
</dbReference>
<dbReference type="PANTHER" id="PTHR28208:SF3">
    <property type="entry name" value="PHOSPHATIDATE PHOSPHATASE APP1"/>
    <property type="match status" value="1"/>
</dbReference>
<protein>
    <recommendedName>
        <fullName evidence="2">Phosphatidate phosphatase APP1 catalytic domain-containing protein</fullName>
    </recommendedName>
</protein>
<evidence type="ECO:0000313" key="4">
    <source>
        <dbReference type="Proteomes" id="UP000193685"/>
    </source>
</evidence>
<keyword evidence="4" id="KW-1185">Reference proteome</keyword>
<reference evidence="3 4" key="1">
    <citation type="submission" date="2016-07" db="EMBL/GenBank/DDBJ databases">
        <title>Pervasive Adenine N6-methylation of Active Genes in Fungi.</title>
        <authorList>
            <consortium name="DOE Joint Genome Institute"/>
            <person name="Mondo S.J."/>
            <person name="Dannebaum R.O."/>
            <person name="Kuo R.C."/>
            <person name="Labutti K."/>
            <person name="Haridas S."/>
            <person name="Kuo A."/>
            <person name="Salamov A."/>
            <person name="Ahrendt S.R."/>
            <person name="Lipzen A."/>
            <person name="Sullivan W."/>
            <person name="Andreopoulos W.B."/>
            <person name="Clum A."/>
            <person name="Lindquist E."/>
            <person name="Daum C."/>
            <person name="Ramamoorthy G.K."/>
            <person name="Gryganskyi A."/>
            <person name="Culley D."/>
            <person name="Magnuson J.K."/>
            <person name="James T.Y."/>
            <person name="O'Malley M.A."/>
            <person name="Stajich J.E."/>
            <person name="Spatafora J.W."/>
            <person name="Visel A."/>
            <person name="Grigoriev I.V."/>
        </authorList>
    </citation>
    <scope>NUCLEOTIDE SEQUENCE [LARGE SCALE GENOMIC DNA]</scope>
    <source>
        <strain evidence="3 4">12-1054</strain>
    </source>
</reference>
<feature type="compositionally biased region" description="Polar residues" evidence="1">
    <location>
        <begin position="134"/>
        <end position="143"/>
    </location>
</feature>
<feature type="domain" description="Phosphatidate phosphatase APP1 catalytic" evidence="2">
    <location>
        <begin position="300"/>
        <end position="451"/>
    </location>
</feature>
<evidence type="ECO:0000256" key="1">
    <source>
        <dbReference type="SAM" id="MobiDB-lite"/>
    </source>
</evidence>
<dbReference type="GO" id="GO:0008195">
    <property type="term" value="F:phosphatidate phosphatase activity"/>
    <property type="evidence" value="ECO:0007669"/>
    <property type="project" value="InterPro"/>
</dbReference>